<evidence type="ECO:0000256" key="4">
    <source>
        <dbReference type="ARBA" id="ARBA00022679"/>
    </source>
</evidence>
<proteinExistence type="predicted"/>
<keyword evidence="5" id="KW-0547">Nucleotide-binding</keyword>
<dbReference type="Gene3D" id="3.30.565.10">
    <property type="entry name" value="Histidine kinase-like ATPase, C-terminal domain"/>
    <property type="match status" value="1"/>
</dbReference>
<dbReference type="GO" id="GO:0005524">
    <property type="term" value="F:ATP binding"/>
    <property type="evidence" value="ECO:0007669"/>
    <property type="project" value="UniProtKB-KW"/>
</dbReference>
<evidence type="ECO:0000256" key="5">
    <source>
        <dbReference type="ARBA" id="ARBA00022741"/>
    </source>
</evidence>
<feature type="transmembrane region" description="Helical" evidence="9">
    <location>
        <begin position="162"/>
        <end position="183"/>
    </location>
</feature>
<keyword evidence="6 11" id="KW-0418">Kinase</keyword>
<dbReference type="InterPro" id="IPR003594">
    <property type="entry name" value="HATPase_dom"/>
</dbReference>
<keyword evidence="12" id="KW-1185">Reference proteome</keyword>
<dbReference type="GO" id="GO:0000155">
    <property type="term" value="F:phosphorelay sensor kinase activity"/>
    <property type="evidence" value="ECO:0007669"/>
    <property type="project" value="InterPro"/>
</dbReference>
<evidence type="ECO:0000256" key="1">
    <source>
        <dbReference type="ARBA" id="ARBA00000085"/>
    </source>
</evidence>
<dbReference type="PANTHER" id="PTHR24421">
    <property type="entry name" value="NITRATE/NITRITE SENSOR PROTEIN NARX-RELATED"/>
    <property type="match status" value="1"/>
</dbReference>
<dbReference type="Pfam" id="PF07730">
    <property type="entry name" value="HisKA_3"/>
    <property type="match status" value="1"/>
</dbReference>
<reference evidence="11 12" key="1">
    <citation type="submission" date="2018-12" db="EMBL/GenBank/DDBJ databases">
        <title>The whole draft genome of Streptomyce luteoverticillatus CGMCC 15060.</title>
        <authorList>
            <person name="Feng Z."/>
            <person name="Chen G."/>
            <person name="Zhang J."/>
            <person name="Zhu H."/>
            <person name="Yu X."/>
            <person name="Zhang W."/>
            <person name="Zhang X."/>
        </authorList>
    </citation>
    <scope>NUCLEOTIDE SEQUENCE [LARGE SCALE GENOMIC DNA]</scope>
    <source>
        <strain evidence="11 12">CGMCC 15060</strain>
    </source>
</reference>
<evidence type="ECO:0000256" key="6">
    <source>
        <dbReference type="ARBA" id="ARBA00022777"/>
    </source>
</evidence>
<dbReference type="PANTHER" id="PTHR24421:SF10">
    <property type="entry name" value="NITRATE_NITRITE SENSOR PROTEIN NARQ"/>
    <property type="match status" value="1"/>
</dbReference>
<dbReference type="CDD" id="cd16917">
    <property type="entry name" value="HATPase_UhpB-NarQ-NarX-like"/>
    <property type="match status" value="1"/>
</dbReference>
<dbReference type="EMBL" id="CP034587">
    <property type="protein sequence ID" value="AZQ71469.1"/>
    <property type="molecule type" value="Genomic_DNA"/>
</dbReference>
<dbReference type="InterPro" id="IPR050482">
    <property type="entry name" value="Sensor_HK_TwoCompSys"/>
</dbReference>
<evidence type="ECO:0000256" key="7">
    <source>
        <dbReference type="ARBA" id="ARBA00022840"/>
    </source>
</evidence>
<keyword evidence="9" id="KW-1133">Transmembrane helix</keyword>
<dbReference type="AlphaFoldDB" id="A0A3S9PGH9"/>
<keyword evidence="9" id="KW-0812">Transmembrane</keyword>
<dbReference type="OrthoDB" id="5242012at2"/>
<feature type="transmembrane region" description="Helical" evidence="9">
    <location>
        <begin position="21"/>
        <end position="43"/>
    </location>
</feature>
<dbReference type="SUPFAM" id="SSF55874">
    <property type="entry name" value="ATPase domain of HSP90 chaperone/DNA topoisomerase II/histidine kinase"/>
    <property type="match status" value="1"/>
</dbReference>
<evidence type="ECO:0000313" key="11">
    <source>
        <dbReference type="EMBL" id="AZQ71469.1"/>
    </source>
</evidence>
<evidence type="ECO:0000256" key="9">
    <source>
        <dbReference type="SAM" id="Phobius"/>
    </source>
</evidence>
<comment type="catalytic activity">
    <reaction evidence="1">
        <text>ATP + protein L-histidine = ADP + protein N-phospho-L-histidine.</text>
        <dbReference type="EC" id="2.7.13.3"/>
    </reaction>
</comment>
<feature type="transmembrane region" description="Helical" evidence="9">
    <location>
        <begin position="49"/>
        <end position="72"/>
    </location>
</feature>
<dbReference type="Proteomes" id="UP000267900">
    <property type="component" value="Chromosome"/>
</dbReference>
<keyword evidence="3" id="KW-0597">Phosphoprotein</keyword>
<sequence>MRIPRPFQQLLRPFEGAARSVAFHAVGALIQCGALFALAVPWLDGGPTRASSCLLALAGMIAVVGAASPLLTGAQRKRFRARLGVEIPAPAAAGGVKRWLRSESAWRQVRYHLVFGPLIAAGGVCVLLLWATSLVAATVYVWVWAVPPEYRVAEVGYVVQGAYLTAAGLAGLYGSAWLSGALARLDTRAALKRLGPSRAEQLERRVEEVTEARAGVVDAADAERRRIERDLHDGAQQRLVSLAVNLGLAKVTMPDLPDDARKVIDDAHREAKEAIAELQDLVRGLHPAVLEDRGLDAALSGLAERAPLPVRVKVDLASRPAPAVEAVAYFVVSEALANVVKHAQASRADVTVERFGGILLVVVSDDGVGGADPSGGTGLAGLAKRVASVDGTFSFSSPVGGPTVVTVELPCAL</sequence>
<dbReference type="InterPro" id="IPR036890">
    <property type="entry name" value="HATPase_C_sf"/>
</dbReference>
<evidence type="ECO:0000256" key="2">
    <source>
        <dbReference type="ARBA" id="ARBA00012438"/>
    </source>
</evidence>
<feature type="domain" description="Histidine kinase/HSP90-like ATPase" evidence="10">
    <location>
        <begin position="323"/>
        <end position="413"/>
    </location>
</feature>
<dbReference type="SMART" id="SM00387">
    <property type="entry name" value="HATPase_c"/>
    <property type="match status" value="1"/>
</dbReference>
<organism evidence="11 12">
    <name type="scientific">Streptomyces luteoverticillatus</name>
    <name type="common">Streptoverticillium luteoverticillatus</name>
    <dbReference type="NCBI Taxonomy" id="66425"/>
    <lineage>
        <taxon>Bacteria</taxon>
        <taxon>Bacillati</taxon>
        <taxon>Actinomycetota</taxon>
        <taxon>Actinomycetes</taxon>
        <taxon>Kitasatosporales</taxon>
        <taxon>Streptomycetaceae</taxon>
        <taxon>Streptomyces</taxon>
    </lineage>
</organism>
<dbReference type="Pfam" id="PF02518">
    <property type="entry name" value="HATPase_c"/>
    <property type="match status" value="1"/>
</dbReference>
<dbReference type="GO" id="GO:0046983">
    <property type="term" value="F:protein dimerization activity"/>
    <property type="evidence" value="ECO:0007669"/>
    <property type="project" value="InterPro"/>
</dbReference>
<evidence type="ECO:0000256" key="3">
    <source>
        <dbReference type="ARBA" id="ARBA00022553"/>
    </source>
</evidence>
<evidence type="ECO:0000256" key="8">
    <source>
        <dbReference type="ARBA" id="ARBA00023012"/>
    </source>
</evidence>
<keyword evidence="4" id="KW-0808">Transferase</keyword>
<keyword evidence="8" id="KW-0902">Two-component regulatory system</keyword>
<accession>A0A3S9PGH9</accession>
<dbReference type="InterPro" id="IPR011712">
    <property type="entry name" value="Sig_transdc_His_kin_sub3_dim/P"/>
</dbReference>
<dbReference type="GO" id="GO:0016020">
    <property type="term" value="C:membrane"/>
    <property type="evidence" value="ECO:0007669"/>
    <property type="project" value="InterPro"/>
</dbReference>
<protein>
    <recommendedName>
        <fullName evidence="2">histidine kinase</fullName>
        <ecNumber evidence="2">2.7.13.3</ecNumber>
    </recommendedName>
</protein>
<keyword evidence="9" id="KW-0472">Membrane</keyword>
<dbReference type="Gene3D" id="1.20.5.1930">
    <property type="match status" value="1"/>
</dbReference>
<evidence type="ECO:0000313" key="12">
    <source>
        <dbReference type="Proteomes" id="UP000267900"/>
    </source>
</evidence>
<keyword evidence="7" id="KW-0067">ATP-binding</keyword>
<gene>
    <name evidence="11" type="ORF">EKH77_09850</name>
</gene>
<evidence type="ECO:0000259" key="10">
    <source>
        <dbReference type="SMART" id="SM00387"/>
    </source>
</evidence>
<name>A0A3S9PGH9_STRLT</name>
<dbReference type="EC" id="2.7.13.3" evidence="2"/>
<feature type="transmembrane region" description="Helical" evidence="9">
    <location>
        <begin position="111"/>
        <end position="142"/>
    </location>
</feature>
<dbReference type="RefSeq" id="WP_126914025.1">
    <property type="nucleotide sequence ID" value="NZ_CP034587.1"/>
</dbReference>